<proteinExistence type="predicted"/>
<sequence length="51" mass="5848">MDFRISDTFTDSLARLTGEEQKTVPRIAFGLASGLYQTEEQRIVNSEYVTY</sequence>
<accession>E6QCU6</accession>
<gene>
    <name evidence="1" type="ORF">CARN5_1523</name>
</gene>
<evidence type="ECO:0000313" key="1">
    <source>
        <dbReference type="EMBL" id="CBI05022.1"/>
    </source>
</evidence>
<protein>
    <submittedName>
        <fullName evidence="1">Uncharacterized protein</fullName>
    </submittedName>
</protein>
<organism evidence="1">
    <name type="scientific">mine drainage metagenome</name>
    <dbReference type="NCBI Taxonomy" id="410659"/>
    <lineage>
        <taxon>unclassified sequences</taxon>
        <taxon>metagenomes</taxon>
        <taxon>ecological metagenomes</taxon>
    </lineage>
</organism>
<name>E6QCU6_9ZZZZ</name>
<comment type="caution">
    <text evidence="1">The sequence shown here is derived from an EMBL/GenBank/DDBJ whole genome shotgun (WGS) entry which is preliminary data.</text>
</comment>
<dbReference type="EMBL" id="CABP01000092">
    <property type="protein sequence ID" value="CBI05022.1"/>
    <property type="molecule type" value="Genomic_DNA"/>
</dbReference>
<reference evidence="1" key="1">
    <citation type="submission" date="2009-10" db="EMBL/GenBank/DDBJ databases">
        <title>Diversity of trophic interactions inside an arsenic-rich microbial ecosystem.</title>
        <authorList>
            <person name="Bertin P.N."/>
            <person name="Heinrich-Salmeron A."/>
            <person name="Pelletier E."/>
            <person name="Goulhen-Chollet F."/>
            <person name="Arsene-Ploetze F."/>
            <person name="Gallien S."/>
            <person name="Calteau A."/>
            <person name="Vallenet D."/>
            <person name="Casiot C."/>
            <person name="Chane-Woon-Ming B."/>
            <person name="Giloteaux L."/>
            <person name="Barakat M."/>
            <person name="Bonnefoy V."/>
            <person name="Bruneel O."/>
            <person name="Chandler M."/>
            <person name="Cleiss J."/>
            <person name="Duran R."/>
            <person name="Elbaz-Poulichet F."/>
            <person name="Fonknechten N."/>
            <person name="Lauga B."/>
            <person name="Mornico D."/>
            <person name="Ortet P."/>
            <person name="Schaeffer C."/>
            <person name="Siguier P."/>
            <person name="Alexander Thil Smith A."/>
            <person name="Van Dorsselaer A."/>
            <person name="Weissenbach J."/>
            <person name="Medigue C."/>
            <person name="Le Paslier D."/>
        </authorList>
    </citation>
    <scope>NUCLEOTIDE SEQUENCE</scope>
</reference>
<dbReference type="AlphaFoldDB" id="E6QCU6"/>